<feature type="compositionally biased region" description="Pro residues" evidence="1">
    <location>
        <begin position="17"/>
        <end position="26"/>
    </location>
</feature>
<sequence>MPSRGNCARLSRAALPGPVPSPPAPSWPRRSAAPRHPLCPPPRADPPEPDFAERLFGSIFGQKSLADREPFGLKRLTAEGTPELYPAVTDEWADAVDGDGPDVAVIRPMLARTQLEKKALRCAYDANRDGWTASAFHDRLNTFGAAVVVATTEGGSVIGGYNPSGWIGIGENRDSIAAFLFTFPDGDTTKRPIKLPKVGGAALAVIDKPSYGIQFGAEGLKIPLNGVERIAKCRLGTYYARTPDGGRTLFSGSEASEKEAVLTDLKVFVAEGEGEEWELDGITWKTNWKG</sequence>
<dbReference type="InterPro" id="IPR006571">
    <property type="entry name" value="TLDc_dom"/>
</dbReference>
<protein>
    <recommendedName>
        <fullName evidence="2">TLDc domain-containing protein</fullName>
    </recommendedName>
</protein>
<dbReference type="AlphaFoldDB" id="A0A8S1J1A1"/>
<reference evidence="3" key="1">
    <citation type="submission" date="2020-12" db="EMBL/GenBank/DDBJ databases">
        <authorList>
            <person name="Iha C."/>
        </authorList>
    </citation>
    <scope>NUCLEOTIDE SEQUENCE</scope>
</reference>
<dbReference type="Pfam" id="PF07534">
    <property type="entry name" value="TLD"/>
    <property type="match status" value="1"/>
</dbReference>
<organism evidence="3 4">
    <name type="scientific">Ostreobium quekettii</name>
    <dbReference type="NCBI Taxonomy" id="121088"/>
    <lineage>
        <taxon>Eukaryota</taxon>
        <taxon>Viridiplantae</taxon>
        <taxon>Chlorophyta</taxon>
        <taxon>core chlorophytes</taxon>
        <taxon>Ulvophyceae</taxon>
        <taxon>TCBD clade</taxon>
        <taxon>Bryopsidales</taxon>
        <taxon>Ostreobineae</taxon>
        <taxon>Ostreobiaceae</taxon>
        <taxon>Ostreobium</taxon>
    </lineage>
</organism>
<feature type="compositionally biased region" description="Low complexity" evidence="1">
    <location>
        <begin position="27"/>
        <end position="36"/>
    </location>
</feature>
<evidence type="ECO:0000259" key="2">
    <source>
        <dbReference type="Pfam" id="PF07534"/>
    </source>
</evidence>
<feature type="domain" description="TLDc" evidence="2">
    <location>
        <begin position="109"/>
        <end position="220"/>
    </location>
</feature>
<dbReference type="OrthoDB" id="25620at2759"/>
<dbReference type="EMBL" id="CAJHUC010001545">
    <property type="protein sequence ID" value="CAD7701464.1"/>
    <property type="molecule type" value="Genomic_DNA"/>
</dbReference>
<evidence type="ECO:0000313" key="4">
    <source>
        <dbReference type="Proteomes" id="UP000708148"/>
    </source>
</evidence>
<gene>
    <name evidence="3" type="ORF">OSTQU699_LOCUS6823</name>
</gene>
<accession>A0A8S1J1A1</accession>
<dbReference type="Proteomes" id="UP000708148">
    <property type="component" value="Unassembled WGS sequence"/>
</dbReference>
<keyword evidence="4" id="KW-1185">Reference proteome</keyword>
<name>A0A8S1J1A1_9CHLO</name>
<comment type="caution">
    <text evidence="3">The sequence shown here is derived from an EMBL/GenBank/DDBJ whole genome shotgun (WGS) entry which is preliminary data.</text>
</comment>
<evidence type="ECO:0000313" key="3">
    <source>
        <dbReference type="EMBL" id="CAD7701464.1"/>
    </source>
</evidence>
<proteinExistence type="predicted"/>
<evidence type="ECO:0000256" key="1">
    <source>
        <dbReference type="SAM" id="MobiDB-lite"/>
    </source>
</evidence>
<feature type="region of interest" description="Disordered" evidence="1">
    <location>
        <begin position="1"/>
        <end position="50"/>
    </location>
</feature>